<protein>
    <submittedName>
        <fullName evidence="2">Uncharacterized protein</fullName>
    </submittedName>
</protein>
<dbReference type="GeneID" id="28735657"/>
<feature type="transmembrane region" description="Helical" evidence="1">
    <location>
        <begin position="75"/>
        <end position="93"/>
    </location>
</feature>
<proteinExistence type="predicted"/>
<evidence type="ECO:0000256" key="1">
    <source>
        <dbReference type="SAM" id="Phobius"/>
    </source>
</evidence>
<dbReference type="VEuPathDB" id="FungiDB:AB675_3702"/>
<dbReference type="RefSeq" id="XP_017997090.1">
    <property type="nucleotide sequence ID" value="XM_018143777.1"/>
</dbReference>
<keyword evidence="3" id="KW-1185">Reference proteome</keyword>
<accession>A0A0N1HK87</accession>
<dbReference type="EMBL" id="LFJN01000026">
    <property type="protein sequence ID" value="KPI37127.1"/>
    <property type="molecule type" value="Genomic_DNA"/>
</dbReference>
<keyword evidence="1" id="KW-1133">Transmembrane helix</keyword>
<dbReference type="Proteomes" id="UP000038010">
    <property type="component" value="Unassembled WGS sequence"/>
</dbReference>
<reference evidence="2 3" key="1">
    <citation type="submission" date="2015-06" db="EMBL/GenBank/DDBJ databases">
        <title>Draft genome of the ant-associated black yeast Phialophora attae CBS 131958.</title>
        <authorList>
            <person name="Moreno L.F."/>
            <person name="Stielow B.J."/>
            <person name="de Hoog S."/>
            <person name="Vicente V.A."/>
            <person name="Weiss V.A."/>
            <person name="de Vries M."/>
            <person name="Cruz L.M."/>
            <person name="Souza E.M."/>
        </authorList>
    </citation>
    <scope>NUCLEOTIDE SEQUENCE [LARGE SCALE GENOMIC DNA]</scope>
    <source>
        <strain evidence="2 3">CBS 131958</strain>
    </source>
</reference>
<feature type="transmembrane region" description="Helical" evidence="1">
    <location>
        <begin position="33"/>
        <end position="55"/>
    </location>
</feature>
<dbReference type="OrthoDB" id="5287717at2759"/>
<evidence type="ECO:0000313" key="2">
    <source>
        <dbReference type="EMBL" id="KPI37127.1"/>
    </source>
</evidence>
<keyword evidence="1" id="KW-0472">Membrane</keyword>
<feature type="transmembrane region" description="Helical" evidence="1">
    <location>
        <begin position="158"/>
        <end position="179"/>
    </location>
</feature>
<dbReference type="AlphaFoldDB" id="A0A0N1HK87"/>
<gene>
    <name evidence="2" type="ORF">AB675_3702</name>
</gene>
<keyword evidence="1" id="KW-0812">Transmembrane</keyword>
<sequence>MPVPQVYIKISTAVTAHSPIAATYTLRRYPWRTLLGIAGPLCFLGFYAHICYYYLDKQPIYGILLTSKADATPMFYAWFVISIFSLDWARTALANFEAAALMHPWLAPPNASELFWHADNNWANPLWWLRFLRNGICGNLYFRKPSDQNSAYKTKGKFLWILLSLVSVVFFSAVPLSGLTMELSPVLRPTSRKSSILGPGPDSYNQIGNQGLAQIIAGIWRLGGNTTPSDVSYFFAAEGTEDVSLTYYEDMARSQVGGPITTFLGPAVNEEVSGIAFGTKTEFYCRQVPSRDLKLVGATDDPSTNYTVMLKPLDEFPHGISTLGLSGVGVSDFA</sequence>
<comment type="caution">
    <text evidence="2">The sequence shown here is derived from an EMBL/GenBank/DDBJ whole genome shotgun (WGS) entry which is preliminary data.</text>
</comment>
<organism evidence="2 3">
    <name type="scientific">Cyphellophora attinorum</name>
    <dbReference type="NCBI Taxonomy" id="1664694"/>
    <lineage>
        <taxon>Eukaryota</taxon>
        <taxon>Fungi</taxon>
        <taxon>Dikarya</taxon>
        <taxon>Ascomycota</taxon>
        <taxon>Pezizomycotina</taxon>
        <taxon>Eurotiomycetes</taxon>
        <taxon>Chaetothyriomycetidae</taxon>
        <taxon>Chaetothyriales</taxon>
        <taxon>Cyphellophoraceae</taxon>
        <taxon>Cyphellophora</taxon>
    </lineage>
</organism>
<name>A0A0N1HK87_9EURO</name>
<evidence type="ECO:0000313" key="3">
    <source>
        <dbReference type="Proteomes" id="UP000038010"/>
    </source>
</evidence>